<organism evidence="3 4">
    <name type="scientific">Nesterenkonia aethiopica</name>
    <dbReference type="NCBI Taxonomy" id="269144"/>
    <lineage>
        <taxon>Bacteria</taxon>
        <taxon>Bacillati</taxon>
        <taxon>Actinomycetota</taxon>
        <taxon>Actinomycetes</taxon>
        <taxon>Micrococcales</taxon>
        <taxon>Micrococcaceae</taxon>
        <taxon>Nesterenkonia</taxon>
    </lineage>
</organism>
<feature type="compositionally biased region" description="Acidic residues" evidence="1">
    <location>
        <begin position="38"/>
        <end position="98"/>
    </location>
</feature>
<evidence type="ECO:0000313" key="3">
    <source>
        <dbReference type="EMBL" id="GAA3069406.1"/>
    </source>
</evidence>
<dbReference type="RefSeq" id="WP_344681461.1">
    <property type="nucleotide sequence ID" value="NZ_BAAAVT010000014.1"/>
</dbReference>
<evidence type="ECO:0000259" key="2">
    <source>
        <dbReference type="Pfam" id="PF24837"/>
    </source>
</evidence>
<accession>A0ABP6LZT4</accession>
<proteinExistence type="predicted"/>
<dbReference type="EMBL" id="BAAAVT010000014">
    <property type="protein sequence ID" value="GAA3069406.1"/>
    <property type="molecule type" value="Genomic_DNA"/>
</dbReference>
<feature type="domain" description="AMIN-like" evidence="2">
    <location>
        <begin position="138"/>
        <end position="263"/>
    </location>
</feature>
<protein>
    <recommendedName>
        <fullName evidence="2">AMIN-like domain-containing protein</fullName>
    </recommendedName>
</protein>
<keyword evidence="4" id="KW-1185">Reference proteome</keyword>
<gene>
    <name evidence="3" type="ORF">GCM10010529_22310</name>
</gene>
<sequence length="263" mass="28434">MVPRGPDARRTPWHDRPAALLGAGLVALSLAACGPGDETPDEDPDSVVEEETDPDEAPTDDDADPDDPDPDDTADDVPEPEEVEAPDAAEGPDAEAPEAEYREHREGLSDDRFDTEPRESAGFPDALVPPPEDEDLLLGEVRLGAHDGYDRVVFDHAGTGFPGWRTEYVDEPTQPGSGHLIEMDGDAYLAVHVTGLWPGNAGEDQGHLVMETDWAHLDTLVEGTATTIVFEGAASYYISLDQVRDYDVFAIEDGSRLVIDILH</sequence>
<comment type="caution">
    <text evidence="3">The sequence shown here is derived from an EMBL/GenBank/DDBJ whole genome shotgun (WGS) entry which is preliminary data.</text>
</comment>
<evidence type="ECO:0000256" key="1">
    <source>
        <dbReference type="SAM" id="MobiDB-lite"/>
    </source>
</evidence>
<feature type="region of interest" description="Disordered" evidence="1">
    <location>
        <begin position="31"/>
        <end position="131"/>
    </location>
</feature>
<dbReference type="Proteomes" id="UP001500236">
    <property type="component" value="Unassembled WGS sequence"/>
</dbReference>
<feature type="compositionally biased region" description="Basic and acidic residues" evidence="1">
    <location>
        <begin position="99"/>
        <end position="119"/>
    </location>
</feature>
<evidence type="ECO:0000313" key="4">
    <source>
        <dbReference type="Proteomes" id="UP001500236"/>
    </source>
</evidence>
<dbReference type="Pfam" id="PF24837">
    <property type="entry name" value="AMIN-like"/>
    <property type="match status" value="1"/>
</dbReference>
<name>A0ABP6LZT4_9MICC</name>
<reference evidence="4" key="1">
    <citation type="journal article" date="2019" name="Int. J. Syst. Evol. Microbiol.">
        <title>The Global Catalogue of Microorganisms (GCM) 10K type strain sequencing project: providing services to taxonomists for standard genome sequencing and annotation.</title>
        <authorList>
            <consortium name="The Broad Institute Genomics Platform"/>
            <consortium name="The Broad Institute Genome Sequencing Center for Infectious Disease"/>
            <person name="Wu L."/>
            <person name="Ma J."/>
        </authorList>
    </citation>
    <scope>NUCLEOTIDE SEQUENCE [LARGE SCALE GENOMIC DNA]</scope>
    <source>
        <strain evidence="4">JCM 14309</strain>
    </source>
</reference>
<dbReference type="InterPro" id="IPR056303">
    <property type="entry name" value="AMIN-like"/>
</dbReference>
<dbReference type="PROSITE" id="PS51257">
    <property type="entry name" value="PROKAR_LIPOPROTEIN"/>
    <property type="match status" value="1"/>
</dbReference>